<proteinExistence type="predicted"/>
<dbReference type="Pfam" id="PF04005">
    <property type="entry name" value="Hus1"/>
    <property type="match status" value="1"/>
</dbReference>
<dbReference type="GO" id="GO:0044778">
    <property type="term" value="P:meiotic DNA integrity checkpoint signaling"/>
    <property type="evidence" value="ECO:0007669"/>
    <property type="project" value="TreeGrafter"/>
</dbReference>
<protein>
    <recommendedName>
        <fullName evidence="4">Checkpoint protein</fullName>
    </recommendedName>
</protein>
<dbReference type="InterPro" id="IPR007150">
    <property type="entry name" value="HUS1/Mec3"/>
</dbReference>
<dbReference type="GO" id="GO:0000723">
    <property type="term" value="P:telomere maintenance"/>
    <property type="evidence" value="ECO:0007669"/>
    <property type="project" value="TreeGrafter"/>
</dbReference>
<evidence type="ECO:0008006" key="4">
    <source>
        <dbReference type="Google" id="ProtNLM"/>
    </source>
</evidence>
<gene>
    <name evidence="3" type="ORF">DTER00134_LOCUS3236</name>
</gene>
<evidence type="ECO:0000256" key="1">
    <source>
        <dbReference type="ARBA" id="ARBA00004123"/>
    </source>
</evidence>
<organism evidence="3">
    <name type="scientific">Dunaliella tertiolecta</name>
    <name type="common">Green alga</name>
    <dbReference type="NCBI Taxonomy" id="3047"/>
    <lineage>
        <taxon>Eukaryota</taxon>
        <taxon>Viridiplantae</taxon>
        <taxon>Chlorophyta</taxon>
        <taxon>core chlorophytes</taxon>
        <taxon>Chlorophyceae</taxon>
        <taxon>CS clade</taxon>
        <taxon>Chlamydomonadales</taxon>
        <taxon>Dunaliellaceae</taxon>
        <taxon>Dunaliella</taxon>
    </lineage>
</organism>
<keyword evidence="2" id="KW-0539">Nucleus</keyword>
<dbReference type="Gene3D" id="3.70.10.10">
    <property type="match status" value="1"/>
</dbReference>
<name>A0A7S3VI99_DUNTE</name>
<dbReference type="GO" id="GO:0030896">
    <property type="term" value="C:checkpoint clamp complex"/>
    <property type="evidence" value="ECO:0007669"/>
    <property type="project" value="InterPro"/>
</dbReference>
<dbReference type="GO" id="GO:0031573">
    <property type="term" value="P:mitotic intra-S DNA damage checkpoint signaling"/>
    <property type="evidence" value="ECO:0007669"/>
    <property type="project" value="TreeGrafter"/>
</dbReference>
<sequence length="318" mass="34809">MKFKATFTDKGLRVLEKAFLPTLEKCGKSCQMLLGVDEVNFIQTPVNTDGACVSARFYKDVLFHPETYSICSKHYNLIAFNVELGLLLRVLRAAGANQAELLEVKLTQKAAPGAATSTPVESRPYLTFTGRGPNVNLVQDLPISKPYVPREIDRLVQSKEVPTLCPYYVDMQPCTVTLQAMVDKMRSISDTLVFATCKNGDVHINVAAVNMMLGLQAQALNVFPQHVVPVLANDRSLPAEQQLQAAVEAGDATVVHVPLKHLARVLAVSALTGPSQILFGLGEEHSCVHIMFVFRDPTKDAAYDDSVALSFKLPLVEQ</sequence>
<dbReference type="GO" id="GO:0035861">
    <property type="term" value="C:site of double-strand break"/>
    <property type="evidence" value="ECO:0007669"/>
    <property type="project" value="TreeGrafter"/>
</dbReference>
<dbReference type="PANTHER" id="PTHR12900:SF0">
    <property type="entry name" value="CHECKPOINT PROTEIN"/>
    <property type="match status" value="1"/>
</dbReference>
<comment type="subcellular location">
    <subcellularLocation>
        <location evidence="1">Nucleus</location>
    </subcellularLocation>
</comment>
<dbReference type="AlphaFoldDB" id="A0A7S3VI99"/>
<evidence type="ECO:0000313" key="3">
    <source>
        <dbReference type="EMBL" id="CAE0488172.1"/>
    </source>
</evidence>
<reference evidence="3" key="1">
    <citation type="submission" date="2021-01" db="EMBL/GenBank/DDBJ databases">
        <authorList>
            <person name="Corre E."/>
            <person name="Pelletier E."/>
            <person name="Niang G."/>
            <person name="Scheremetjew M."/>
            <person name="Finn R."/>
            <person name="Kale V."/>
            <person name="Holt S."/>
            <person name="Cochrane G."/>
            <person name="Meng A."/>
            <person name="Brown T."/>
            <person name="Cohen L."/>
        </authorList>
    </citation>
    <scope>NUCLEOTIDE SEQUENCE</scope>
    <source>
        <strain evidence="3">CCMP1320</strain>
    </source>
</reference>
<dbReference type="PANTHER" id="PTHR12900">
    <property type="entry name" value="MITOTIC AND DNA DAMAGE CHECKPOINT PROTEIN HUS1"/>
    <property type="match status" value="1"/>
</dbReference>
<accession>A0A7S3VI99</accession>
<dbReference type="GO" id="GO:0000724">
    <property type="term" value="P:double-strand break repair via homologous recombination"/>
    <property type="evidence" value="ECO:0007669"/>
    <property type="project" value="TreeGrafter"/>
</dbReference>
<evidence type="ECO:0000256" key="2">
    <source>
        <dbReference type="ARBA" id="ARBA00023242"/>
    </source>
</evidence>
<dbReference type="GO" id="GO:0033314">
    <property type="term" value="P:mitotic DNA replication checkpoint signaling"/>
    <property type="evidence" value="ECO:0007669"/>
    <property type="project" value="TreeGrafter"/>
</dbReference>
<dbReference type="EMBL" id="HBIP01006311">
    <property type="protein sequence ID" value="CAE0488172.1"/>
    <property type="molecule type" value="Transcribed_RNA"/>
</dbReference>
<dbReference type="GO" id="GO:0006289">
    <property type="term" value="P:nucleotide-excision repair"/>
    <property type="evidence" value="ECO:0007669"/>
    <property type="project" value="TreeGrafter"/>
</dbReference>